<evidence type="ECO:0000256" key="1">
    <source>
        <dbReference type="SAM" id="Phobius"/>
    </source>
</evidence>
<feature type="domain" description="Transposase IS4-like" evidence="2">
    <location>
        <begin position="43"/>
        <end position="258"/>
    </location>
</feature>
<evidence type="ECO:0000313" key="3">
    <source>
        <dbReference type="EMBL" id="NVO65819.1"/>
    </source>
</evidence>
<dbReference type="AlphaFoldDB" id="A0A7K4HKV3"/>
<evidence type="ECO:0000259" key="2">
    <source>
        <dbReference type="Pfam" id="PF01609"/>
    </source>
</evidence>
<reference evidence="3 4" key="1">
    <citation type="submission" date="2020-06" db="EMBL/GenBank/DDBJ databases">
        <title>Methanofollis fontis sp. nov., a methanogen isolated from marine sediments near a cold seep at Four-Way Closure Ridge offshore southwestern Taiwan.</title>
        <authorList>
            <person name="Chen S.-C."/>
            <person name="Teng N.-H."/>
            <person name="Lin Y.-S."/>
            <person name="Lai M.-C."/>
            <person name="Chen H.-H."/>
            <person name="Wang C.-C."/>
        </authorList>
    </citation>
    <scope>NUCLEOTIDE SEQUENCE [LARGE SCALE GENOMIC DNA]</scope>
    <source>
        <strain evidence="3 4">DSM 2702</strain>
    </source>
</reference>
<protein>
    <submittedName>
        <fullName evidence="3">Transposase</fullName>
    </submittedName>
</protein>
<dbReference type="SUPFAM" id="SSF53098">
    <property type="entry name" value="Ribonuclease H-like"/>
    <property type="match status" value="1"/>
</dbReference>
<dbReference type="InterPro" id="IPR002559">
    <property type="entry name" value="Transposase_11"/>
</dbReference>
<gene>
    <name evidence="3" type="ORF">HWN36_00435</name>
</gene>
<dbReference type="PANTHER" id="PTHR34614">
    <property type="match status" value="1"/>
</dbReference>
<dbReference type="EMBL" id="JABXWR010000001">
    <property type="protein sequence ID" value="NVO65819.1"/>
    <property type="molecule type" value="Genomic_DNA"/>
</dbReference>
<proteinExistence type="predicted"/>
<keyword evidence="1" id="KW-1133">Transmembrane helix</keyword>
<dbReference type="GO" id="GO:0003677">
    <property type="term" value="F:DNA binding"/>
    <property type="evidence" value="ECO:0007669"/>
    <property type="project" value="InterPro"/>
</dbReference>
<dbReference type="OrthoDB" id="136106at2157"/>
<dbReference type="Proteomes" id="UP000570823">
    <property type="component" value="Unassembled WGS sequence"/>
</dbReference>
<feature type="transmembrane region" description="Helical" evidence="1">
    <location>
        <begin position="238"/>
        <end position="260"/>
    </location>
</feature>
<accession>A0A7K4HKV3</accession>
<dbReference type="InterPro" id="IPR012337">
    <property type="entry name" value="RNaseH-like_sf"/>
</dbReference>
<sequence>MNEMRGRKELEKYWYLSSQSNRLIYDLSFIFSSSDTVNLAEFGYNAEGVWLPQVNIALFSAMDTGLPVMIRALPGSVRDVSTLVGSLAEIAAPGGILVLDRGFVSEKNEAALIKAKIPFVLPQRRNSTRYEIRIHLTDHFFYHKRLIHAGKREIDGLTLYLYEDADLKVEEEKTLYRLLEEGEIDREALNVRLKRAGRILILSSVKAEPQEIYQMYKSRNLVEDHFAAFKSLIQADKLYLRDATAVFGHVFVGFLCLYLYCRILNRIKRAGMTAHLSPQGLLLKLSKVYAVGAGEERRITEVPKGVRKIAEKLELDIFPNA</sequence>
<dbReference type="Pfam" id="PF01609">
    <property type="entry name" value="DDE_Tnp_1"/>
    <property type="match status" value="1"/>
</dbReference>
<organism evidence="3 4">
    <name type="scientific">Methanofollis tationis</name>
    <dbReference type="NCBI Taxonomy" id="81417"/>
    <lineage>
        <taxon>Archaea</taxon>
        <taxon>Methanobacteriati</taxon>
        <taxon>Methanobacteriota</taxon>
        <taxon>Stenosarchaea group</taxon>
        <taxon>Methanomicrobia</taxon>
        <taxon>Methanomicrobiales</taxon>
        <taxon>Methanomicrobiaceae</taxon>
        <taxon>Methanofollis</taxon>
    </lineage>
</organism>
<comment type="caution">
    <text evidence="3">The sequence shown here is derived from an EMBL/GenBank/DDBJ whole genome shotgun (WGS) entry which is preliminary data.</text>
</comment>
<dbReference type="GO" id="GO:0004803">
    <property type="term" value="F:transposase activity"/>
    <property type="evidence" value="ECO:0007669"/>
    <property type="project" value="InterPro"/>
</dbReference>
<name>A0A7K4HKV3_9EURY</name>
<dbReference type="PANTHER" id="PTHR34614:SF2">
    <property type="entry name" value="TRANSPOSASE IS4-LIKE DOMAIN-CONTAINING PROTEIN"/>
    <property type="match status" value="1"/>
</dbReference>
<keyword evidence="4" id="KW-1185">Reference proteome</keyword>
<keyword evidence="1" id="KW-0812">Transmembrane</keyword>
<evidence type="ECO:0000313" key="4">
    <source>
        <dbReference type="Proteomes" id="UP000570823"/>
    </source>
</evidence>
<dbReference type="GO" id="GO:0006313">
    <property type="term" value="P:DNA transposition"/>
    <property type="evidence" value="ECO:0007669"/>
    <property type="project" value="InterPro"/>
</dbReference>
<keyword evidence="1" id="KW-0472">Membrane</keyword>